<evidence type="ECO:0000256" key="2">
    <source>
        <dbReference type="ARBA" id="ARBA00012295"/>
    </source>
</evidence>
<evidence type="ECO:0000256" key="1">
    <source>
        <dbReference type="ARBA" id="ARBA00004777"/>
    </source>
</evidence>
<evidence type="ECO:0000313" key="8">
    <source>
        <dbReference type="Proteomes" id="UP001165060"/>
    </source>
</evidence>
<keyword evidence="6" id="KW-0067">ATP-binding</keyword>
<keyword evidence="8" id="KW-1185">Reference proteome</keyword>
<gene>
    <name evidence="7" type="ORF">TeGR_g14310</name>
</gene>
<dbReference type="Pfam" id="PF01268">
    <property type="entry name" value="FTHFS"/>
    <property type="match status" value="1"/>
</dbReference>
<evidence type="ECO:0000313" key="7">
    <source>
        <dbReference type="EMBL" id="GMI26979.1"/>
    </source>
</evidence>
<comment type="pathway">
    <text evidence="1">One-carbon metabolism; tetrahydrofolate interconversion.</text>
</comment>
<organism evidence="7 8">
    <name type="scientific">Tetraparma gracilis</name>
    <dbReference type="NCBI Taxonomy" id="2962635"/>
    <lineage>
        <taxon>Eukaryota</taxon>
        <taxon>Sar</taxon>
        <taxon>Stramenopiles</taxon>
        <taxon>Ochrophyta</taxon>
        <taxon>Bolidophyceae</taxon>
        <taxon>Parmales</taxon>
        <taxon>Triparmaceae</taxon>
        <taxon>Tetraparma</taxon>
    </lineage>
</organism>
<comment type="caution">
    <text evidence="7">The sequence shown here is derived from an EMBL/GenBank/DDBJ whole genome shotgun (WGS) entry which is preliminary data.</text>
</comment>
<dbReference type="InterPro" id="IPR027417">
    <property type="entry name" value="P-loop_NTPase"/>
</dbReference>
<reference evidence="7 8" key="1">
    <citation type="journal article" date="2023" name="Commun. Biol.">
        <title>Genome analysis of Parmales, the sister group of diatoms, reveals the evolutionary specialization of diatoms from phago-mixotrophs to photoautotrophs.</title>
        <authorList>
            <person name="Ban H."/>
            <person name="Sato S."/>
            <person name="Yoshikawa S."/>
            <person name="Yamada K."/>
            <person name="Nakamura Y."/>
            <person name="Ichinomiya M."/>
            <person name="Sato N."/>
            <person name="Blanc-Mathieu R."/>
            <person name="Endo H."/>
            <person name="Kuwata A."/>
            <person name="Ogata H."/>
        </authorList>
    </citation>
    <scope>NUCLEOTIDE SEQUENCE [LARGE SCALE GENOMIC DNA]</scope>
</reference>
<dbReference type="Proteomes" id="UP001165060">
    <property type="component" value="Unassembled WGS sequence"/>
</dbReference>
<keyword evidence="5" id="KW-0547">Nucleotide-binding</keyword>
<proteinExistence type="predicted"/>
<keyword evidence="3" id="KW-0554">One-carbon metabolism</keyword>
<dbReference type="SUPFAM" id="SSF52540">
    <property type="entry name" value="P-loop containing nucleoside triphosphate hydrolases"/>
    <property type="match status" value="1"/>
</dbReference>
<dbReference type="Gene3D" id="3.40.50.300">
    <property type="entry name" value="P-loop containing nucleotide triphosphate hydrolases"/>
    <property type="match status" value="1"/>
</dbReference>
<dbReference type="EC" id="6.3.4.3" evidence="2"/>
<name>A0ABQ6MJC9_9STRA</name>
<dbReference type="InterPro" id="IPR000559">
    <property type="entry name" value="Formate_THF_ligase"/>
</dbReference>
<dbReference type="Gene3D" id="1.10.8.770">
    <property type="match status" value="1"/>
</dbReference>
<keyword evidence="4" id="KW-0436">Ligase</keyword>
<protein>
    <recommendedName>
        <fullName evidence="2">formate--tetrahydrofolate ligase</fullName>
        <ecNumber evidence="2">6.3.4.3</ecNumber>
    </recommendedName>
</protein>
<evidence type="ECO:0000256" key="5">
    <source>
        <dbReference type="ARBA" id="ARBA00022741"/>
    </source>
</evidence>
<evidence type="ECO:0000256" key="4">
    <source>
        <dbReference type="ARBA" id="ARBA00022598"/>
    </source>
</evidence>
<evidence type="ECO:0000256" key="6">
    <source>
        <dbReference type="ARBA" id="ARBA00022840"/>
    </source>
</evidence>
<dbReference type="InterPro" id="IPR020628">
    <property type="entry name" value="Formate_THF_ligase_CS"/>
</dbReference>
<dbReference type="PROSITE" id="PS00721">
    <property type="entry name" value="FTHFS_1"/>
    <property type="match status" value="1"/>
</dbReference>
<dbReference type="EMBL" id="BRYB01000285">
    <property type="protein sequence ID" value="GMI26979.1"/>
    <property type="molecule type" value="Genomic_DNA"/>
</dbReference>
<evidence type="ECO:0000256" key="3">
    <source>
        <dbReference type="ARBA" id="ARBA00022563"/>
    </source>
</evidence>
<sequence length="293" mass="31189">MGLPSIHTIASAAGIHASELHPWGPHKAKVSLSLLERTRNSKRGHYVVCTGINPTPLGEGKSTTTIGLAQSLGASLGLRSFACVRQPSMGPTFGVKGGAAGGGYAQVLPMDEFNLHLTGDVHAVTAANNLVAAALDTRMFHEDSQKDEALFRRLCPEGGDGRRKFAPIMLRRLKKLGIAKTDPASLTAAERGAFARLDIDPATVTWNRVLDVCDRHLRGVRVGVGPKETVPDRADPGGPRLQHDRESGFDIAVASEVMAVLALTTGVRDMRERLGAMVVGYSRKGEAVTCDDL</sequence>
<accession>A0ABQ6MJC9</accession>